<evidence type="ECO:0000259" key="5">
    <source>
        <dbReference type="Pfam" id="PF25989"/>
    </source>
</evidence>
<comment type="similarity">
    <text evidence="1">Belongs to the membrane fusion protein (MFP) (TC 8.A.1) family.</text>
</comment>
<gene>
    <name evidence="6" type="ORF">GT360_16640</name>
</gene>
<dbReference type="Proteomes" id="UP000464262">
    <property type="component" value="Chromosome 2"/>
</dbReference>
<sequence length="353" mass="38463">MKKYALFAGVTALAGFTAFSLHTSENEEPSVSTTLTVDTTFSHQQTLQRSVHMLGNTFAHQSIEIKPEEKGRITQVLVSSGQLVAKGELLFSLDDRHQRAVVQREQANLKEIERQYNNLVRLLPNGAVTQADVDAAQALVEMQQAELDIATANLQDKQVTAPFSGRLGLVDVSVGQNVDSDTVLTTLDDPSKLRLNVAIPASYLRQLSIGQSTDLSSVEDSAKVTATLTSLDGRVSNQTQSIQAQFLIDNHKAGLTPGSLVMGELTLPSQVEVTIPLQSVVYRGHQRYVYVVHDSVVEQRPVSLGERTGEQVQVLSGLDLGEEIVYRGTVKLRDGAEIEVIETIDTESTQGKQ</sequence>
<feature type="coiled-coil region" evidence="2">
    <location>
        <begin position="102"/>
        <end position="155"/>
    </location>
</feature>
<dbReference type="RefSeq" id="WP_164650081.1">
    <property type="nucleotide sequence ID" value="NZ_CP047476.1"/>
</dbReference>
<feature type="domain" description="Multidrug resistance protein MdtA-like barrel-sandwich hybrid" evidence="4">
    <location>
        <begin position="63"/>
        <end position="181"/>
    </location>
</feature>
<evidence type="ECO:0000313" key="7">
    <source>
        <dbReference type="Proteomes" id="UP000464262"/>
    </source>
</evidence>
<accession>A0A7Z2T6E8</accession>
<dbReference type="KEGG" id="vas:GT360_16640"/>
<reference evidence="6 7" key="1">
    <citation type="submission" date="2020-01" db="EMBL/GenBank/DDBJ databases">
        <title>Whole genome and functional gene identification of agarase of Vibrio HN897.</title>
        <authorList>
            <person name="Liu Y."/>
            <person name="Zhao Z."/>
        </authorList>
    </citation>
    <scope>NUCLEOTIDE SEQUENCE [LARGE SCALE GENOMIC DNA]</scope>
    <source>
        <strain evidence="6 7">HN897</strain>
    </source>
</reference>
<feature type="chain" id="PRO_5030856119" evidence="3">
    <location>
        <begin position="24"/>
        <end position="353"/>
    </location>
</feature>
<dbReference type="SUPFAM" id="SSF111369">
    <property type="entry name" value="HlyD-like secretion proteins"/>
    <property type="match status" value="1"/>
</dbReference>
<dbReference type="InterPro" id="IPR058625">
    <property type="entry name" value="MdtA-like_BSH"/>
</dbReference>
<dbReference type="EMBL" id="CP047476">
    <property type="protein sequence ID" value="QIA65181.1"/>
    <property type="molecule type" value="Genomic_DNA"/>
</dbReference>
<protein>
    <submittedName>
        <fullName evidence="6">Efflux RND transporter periplasmic adaptor subunit</fullName>
    </submittedName>
</protein>
<dbReference type="GO" id="GO:0015562">
    <property type="term" value="F:efflux transmembrane transporter activity"/>
    <property type="evidence" value="ECO:0007669"/>
    <property type="project" value="TreeGrafter"/>
</dbReference>
<evidence type="ECO:0000256" key="1">
    <source>
        <dbReference type="ARBA" id="ARBA00009477"/>
    </source>
</evidence>
<proteinExistence type="inferred from homology"/>
<keyword evidence="2" id="KW-0175">Coiled coil</keyword>
<evidence type="ECO:0000259" key="4">
    <source>
        <dbReference type="Pfam" id="PF25917"/>
    </source>
</evidence>
<dbReference type="AlphaFoldDB" id="A0A7Z2T6E8"/>
<organism evidence="6 7">
    <name type="scientific">Vibrio astriarenae</name>
    <dbReference type="NCBI Taxonomy" id="1481923"/>
    <lineage>
        <taxon>Bacteria</taxon>
        <taxon>Pseudomonadati</taxon>
        <taxon>Pseudomonadota</taxon>
        <taxon>Gammaproteobacteria</taxon>
        <taxon>Vibrionales</taxon>
        <taxon>Vibrionaceae</taxon>
        <taxon>Vibrio</taxon>
    </lineage>
</organism>
<dbReference type="InterPro" id="IPR006143">
    <property type="entry name" value="RND_pump_MFP"/>
</dbReference>
<evidence type="ECO:0000256" key="3">
    <source>
        <dbReference type="SAM" id="SignalP"/>
    </source>
</evidence>
<keyword evidence="3" id="KW-0732">Signal</keyword>
<dbReference type="Gene3D" id="2.40.50.100">
    <property type="match status" value="1"/>
</dbReference>
<dbReference type="Gene3D" id="2.40.30.170">
    <property type="match status" value="1"/>
</dbReference>
<dbReference type="Pfam" id="PF25917">
    <property type="entry name" value="BSH_RND"/>
    <property type="match status" value="1"/>
</dbReference>
<dbReference type="Gene3D" id="1.10.287.470">
    <property type="entry name" value="Helix hairpin bin"/>
    <property type="match status" value="1"/>
</dbReference>
<dbReference type="GO" id="GO:1990281">
    <property type="term" value="C:efflux pump complex"/>
    <property type="evidence" value="ECO:0007669"/>
    <property type="project" value="TreeGrafter"/>
</dbReference>
<feature type="signal peptide" evidence="3">
    <location>
        <begin position="1"/>
        <end position="23"/>
    </location>
</feature>
<dbReference type="Gene3D" id="2.40.420.20">
    <property type="match status" value="1"/>
</dbReference>
<dbReference type="PANTHER" id="PTHR30469">
    <property type="entry name" value="MULTIDRUG RESISTANCE PROTEIN MDTA"/>
    <property type="match status" value="1"/>
</dbReference>
<dbReference type="PANTHER" id="PTHR30469:SF13">
    <property type="entry name" value="HAE1 FAMILY EFFLUX PUMP MFP COMPONENT"/>
    <property type="match status" value="1"/>
</dbReference>
<feature type="domain" description="YknX-like C-terminal permuted SH3-like" evidence="5">
    <location>
        <begin position="273"/>
        <end position="340"/>
    </location>
</feature>
<name>A0A7Z2T6E8_9VIBR</name>
<dbReference type="NCBIfam" id="TIGR01730">
    <property type="entry name" value="RND_mfp"/>
    <property type="match status" value="1"/>
</dbReference>
<evidence type="ECO:0000313" key="6">
    <source>
        <dbReference type="EMBL" id="QIA65181.1"/>
    </source>
</evidence>
<evidence type="ECO:0000256" key="2">
    <source>
        <dbReference type="SAM" id="Coils"/>
    </source>
</evidence>
<keyword evidence="7" id="KW-1185">Reference proteome</keyword>
<dbReference type="InterPro" id="IPR058637">
    <property type="entry name" value="YknX-like_C"/>
</dbReference>
<dbReference type="Pfam" id="PF25989">
    <property type="entry name" value="YknX_C"/>
    <property type="match status" value="1"/>
</dbReference>